<dbReference type="EMBL" id="CM042048">
    <property type="protein sequence ID" value="KAI3756911.1"/>
    <property type="molecule type" value="Genomic_DNA"/>
</dbReference>
<accession>A0ACB9EEN5</accession>
<evidence type="ECO:0000313" key="2">
    <source>
        <dbReference type="Proteomes" id="UP001055879"/>
    </source>
</evidence>
<proteinExistence type="predicted"/>
<name>A0ACB9EEN5_ARCLA</name>
<reference evidence="2" key="1">
    <citation type="journal article" date="2022" name="Mol. Ecol. Resour.">
        <title>The genomes of chicory, endive, great burdock and yacon provide insights into Asteraceae palaeo-polyploidization history and plant inulin production.</title>
        <authorList>
            <person name="Fan W."/>
            <person name="Wang S."/>
            <person name="Wang H."/>
            <person name="Wang A."/>
            <person name="Jiang F."/>
            <person name="Liu H."/>
            <person name="Zhao H."/>
            <person name="Xu D."/>
            <person name="Zhang Y."/>
        </authorList>
    </citation>
    <scope>NUCLEOTIDE SEQUENCE [LARGE SCALE GENOMIC DNA]</scope>
    <source>
        <strain evidence="2">cv. Niubang</strain>
    </source>
</reference>
<organism evidence="1 2">
    <name type="scientific">Arctium lappa</name>
    <name type="common">Greater burdock</name>
    <name type="synonym">Lappa major</name>
    <dbReference type="NCBI Taxonomy" id="4217"/>
    <lineage>
        <taxon>Eukaryota</taxon>
        <taxon>Viridiplantae</taxon>
        <taxon>Streptophyta</taxon>
        <taxon>Embryophyta</taxon>
        <taxon>Tracheophyta</taxon>
        <taxon>Spermatophyta</taxon>
        <taxon>Magnoliopsida</taxon>
        <taxon>eudicotyledons</taxon>
        <taxon>Gunneridae</taxon>
        <taxon>Pentapetalae</taxon>
        <taxon>asterids</taxon>
        <taxon>campanulids</taxon>
        <taxon>Asterales</taxon>
        <taxon>Asteraceae</taxon>
        <taxon>Carduoideae</taxon>
        <taxon>Cardueae</taxon>
        <taxon>Arctiinae</taxon>
        <taxon>Arctium</taxon>
    </lineage>
</organism>
<keyword evidence="2" id="KW-1185">Reference proteome</keyword>
<protein>
    <submittedName>
        <fullName evidence="1">Uncharacterized protein</fullName>
    </submittedName>
</protein>
<comment type="caution">
    <text evidence="1">The sequence shown here is derived from an EMBL/GenBank/DDBJ whole genome shotgun (WGS) entry which is preliminary data.</text>
</comment>
<evidence type="ECO:0000313" key="1">
    <source>
        <dbReference type="EMBL" id="KAI3756911.1"/>
    </source>
</evidence>
<dbReference type="Proteomes" id="UP001055879">
    <property type="component" value="Linkage Group LG02"/>
</dbReference>
<reference evidence="1 2" key="2">
    <citation type="journal article" date="2022" name="Mol. Ecol. Resour.">
        <title>The genomes of chicory, endive, great burdock and yacon provide insights into Asteraceae paleo-polyploidization history and plant inulin production.</title>
        <authorList>
            <person name="Fan W."/>
            <person name="Wang S."/>
            <person name="Wang H."/>
            <person name="Wang A."/>
            <person name="Jiang F."/>
            <person name="Liu H."/>
            <person name="Zhao H."/>
            <person name="Xu D."/>
            <person name="Zhang Y."/>
        </authorList>
    </citation>
    <scope>NUCLEOTIDE SEQUENCE [LARGE SCALE GENOMIC DNA]</scope>
    <source>
        <strain evidence="2">cv. Niubang</strain>
    </source>
</reference>
<sequence>MGWLEYHRGAITNSGVWSYEGVAGAHVMFYGLCFGGRRVTGRELLFPVVTQTNMKLSKGLGGRGHQYLFYASSLCLPSFLWLIIIINDDETLDTRHKSN</sequence>
<gene>
    <name evidence="1" type="ORF">L6452_04443</name>
</gene>